<feature type="compositionally biased region" description="Basic and acidic residues" evidence="1">
    <location>
        <begin position="145"/>
        <end position="168"/>
    </location>
</feature>
<feature type="region of interest" description="Disordered" evidence="1">
    <location>
        <begin position="1"/>
        <end position="38"/>
    </location>
</feature>
<gene>
    <name evidence="2" type="ORF">AYJ05_04015</name>
</gene>
<comment type="caution">
    <text evidence="2">The sequence shown here is derived from an EMBL/GenBank/DDBJ whole genome shotgun (WGS) entry which is preliminary data.</text>
</comment>
<dbReference type="NCBIfam" id="NF040480">
    <property type="entry name" value="CGLAU_01105_fam"/>
    <property type="match status" value="1"/>
</dbReference>
<sequence>MADPTSPYDSYDDAVNADRDAEGAKHRKDEDTEAGANETLESLKAAGTSALGVAKEFTNRFREDRAANADGNETPESVESLGEEKKGSFFDRATDFAKDIGGSVRRAAEGTRDTEAFSEAKEKAGSAFGVVREEASDAVNNVKSRINERRDAKSVDDAQDTKPQKGDDVADPTAEVVEGEIISSDNDTDNQTGNPTS</sequence>
<evidence type="ECO:0000313" key="2">
    <source>
        <dbReference type="EMBL" id="OAH26614.1"/>
    </source>
</evidence>
<evidence type="ECO:0000313" key="3">
    <source>
        <dbReference type="Proteomes" id="UP000076947"/>
    </source>
</evidence>
<feature type="region of interest" description="Disordered" evidence="1">
    <location>
        <begin position="141"/>
        <end position="197"/>
    </location>
</feature>
<dbReference type="EMBL" id="LSTQ01000023">
    <property type="protein sequence ID" value="OAH26614.1"/>
    <property type="molecule type" value="Genomic_DNA"/>
</dbReference>
<reference evidence="3" key="1">
    <citation type="submission" date="2016-02" db="EMBL/GenBank/DDBJ databases">
        <authorList>
            <person name="Kaur G."/>
            <person name="Nair G.R."/>
            <person name="Mayilraj S."/>
        </authorList>
    </citation>
    <scope>NUCLEOTIDE SEQUENCE [LARGE SCALE GENOMIC DNA]</scope>
    <source>
        <strain evidence="3">GA-15</strain>
    </source>
</reference>
<dbReference type="OrthoDB" id="4426959at2"/>
<dbReference type="RefSeq" id="WP_066840089.1">
    <property type="nucleotide sequence ID" value="NZ_DAMCGO010000054.1"/>
</dbReference>
<feature type="compositionally biased region" description="Basic and acidic residues" evidence="1">
    <location>
        <begin position="16"/>
        <end position="30"/>
    </location>
</feature>
<organism evidence="2 3">
    <name type="scientific">Corynebacterium stationis</name>
    <dbReference type="NCBI Taxonomy" id="1705"/>
    <lineage>
        <taxon>Bacteria</taxon>
        <taxon>Bacillati</taxon>
        <taxon>Actinomycetota</taxon>
        <taxon>Actinomycetes</taxon>
        <taxon>Mycobacteriales</taxon>
        <taxon>Corynebacteriaceae</taxon>
        <taxon>Corynebacterium</taxon>
    </lineage>
</organism>
<protein>
    <submittedName>
        <fullName evidence="2">Uncharacterized protein</fullName>
    </submittedName>
</protein>
<name>A0A177ICZ5_9CORY</name>
<dbReference type="AlphaFoldDB" id="A0A177ICZ5"/>
<proteinExistence type="predicted"/>
<dbReference type="Proteomes" id="UP000076947">
    <property type="component" value="Unassembled WGS sequence"/>
</dbReference>
<feature type="compositionally biased region" description="Polar residues" evidence="1">
    <location>
        <begin position="183"/>
        <end position="197"/>
    </location>
</feature>
<dbReference type="STRING" id="1705.CA21670_01135"/>
<evidence type="ECO:0000256" key="1">
    <source>
        <dbReference type="SAM" id="MobiDB-lite"/>
    </source>
</evidence>
<keyword evidence="3" id="KW-1185">Reference proteome</keyword>
<feature type="region of interest" description="Disordered" evidence="1">
    <location>
        <begin position="60"/>
        <end position="91"/>
    </location>
</feature>
<feature type="compositionally biased region" description="Basic and acidic residues" evidence="1">
    <location>
        <begin position="82"/>
        <end position="91"/>
    </location>
</feature>
<accession>A0A177ICZ5</accession>